<evidence type="ECO:0000256" key="3">
    <source>
        <dbReference type="ARBA" id="ARBA00012513"/>
    </source>
</evidence>
<dbReference type="FunFam" id="3.80.10.10:FF:000317">
    <property type="entry name" value="Inactive leucine-rich repeat receptor-like protein kinase"/>
    <property type="match status" value="1"/>
</dbReference>
<feature type="chain" id="PRO_5043684710" description="non-specific serine/threonine protein kinase" evidence="23">
    <location>
        <begin position="29"/>
        <end position="1105"/>
    </location>
</feature>
<feature type="binding site" evidence="21">
    <location>
        <position position="846"/>
    </location>
    <ligand>
        <name>ATP</name>
        <dbReference type="ChEBI" id="CHEBI:30616"/>
    </ligand>
</feature>
<gene>
    <name evidence="25" type="ORF">OLC1_LOCUS2743</name>
</gene>
<dbReference type="SUPFAM" id="SSF52058">
    <property type="entry name" value="L domain-like"/>
    <property type="match status" value="1"/>
</dbReference>
<comment type="subcellular location">
    <subcellularLocation>
        <location evidence="1">Cell membrane</location>
        <topology evidence="1">Single-pass membrane protein</topology>
    </subcellularLocation>
</comment>
<dbReference type="GO" id="GO:0006952">
    <property type="term" value="P:defense response"/>
    <property type="evidence" value="ECO:0007669"/>
    <property type="project" value="UniProtKB-ARBA"/>
</dbReference>
<dbReference type="PROSITE" id="PS00108">
    <property type="entry name" value="PROTEIN_KINASE_ST"/>
    <property type="match status" value="1"/>
</dbReference>
<dbReference type="InterPro" id="IPR050647">
    <property type="entry name" value="Plant_LRR-RLKs"/>
</dbReference>
<name>A0AAV1C4V7_OLDCO</name>
<dbReference type="FunFam" id="1.10.510.10:FF:000358">
    <property type="entry name" value="Putative leucine-rich repeat receptor-like serine/threonine-protein kinase"/>
    <property type="match status" value="1"/>
</dbReference>
<dbReference type="PROSITE" id="PS00107">
    <property type="entry name" value="PROTEIN_KINASE_ATP"/>
    <property type="match status" value="1"/>
</dbReference>
<evidence type="ECO:0000256" key="18">
    <source>
        <dbReference type="ARBA" id="ARBA00023180"/>
    </source>
</evidence>
<keyword evidence="18" id="KW-0325">Glycoprotein</keyword>
<evidence type="ECO:0000256" key="17">
    <source>
        <dbReference type="ARBA" id="ARBA00023170"/>
    </source>
</evidence>
<organism evidence="25 26">
    <name type="scientific">Oldenlandia corymbosa var. corymbosa</name>
    <dbReference type="NCBI Taxonomy" id="529605"/>
    <lineage>
        <taxon>Eukaryota</taxon>
        <taxon>Viridiplantae</taxon>
        <taxon>Streptophyta</taxon>
        <taxon>Embryophyta</taxon>
        <taxon>Tracheophyta</taxon>
        <taxon>Spermatophyta</taxon>
        <taxon>Magnoliopsida</taxon>
        <taxon>eudicotyledons</taxon>
        <taxon>Gunneridae</taxon>
        <taxon>Pentapetalae</taxon>
        <taxon>asterids</taxon>
        <taxon>lamiids</taxon>
        <taxon>Gentianales</taxon>
        <taxon>Rubiaceae</taxon>
        <taxon>Rubioideae</taxon>
        <taxon>Spermacoceae</taxon>
        <taxon>Hedyotis-Oldenlandia complex</taxon>
        <taxon>Oldenlandia</taxon>
    </lineage>
</organism>
<evidence type="ECO:0000256" key="21">
    <source>
        <dbReference type="PROSITE-ProRule" id="PRU10141"/>
    </source>
</evidence>
<dbReference type="CDD" id="cd14066">
    <property type="entry name" value="STKc_IRAK"/>
    <property type="match status" value="1"/>
</dbReference>
<comment type="catalytic activity">
    <reaction evidence="19">
        <text>L-threonyl-[protein] + ATP = O-phospho-L-threonyl-[protein] + ADP + H(+)</text>
        <dbReference type="Rhea" id="RHEA:46608"/>
        <dbReference type="Rhea" id="RHEA-COMP:11060"/>
        <dbReference type="Rhea" id="RHEA-COMP:11605"/>
        <dbReference type="ChEBI" id="CHEBI:15378"/>
        <dbReference type="ChEBI" id="CHEBI:30013"/>
        <dbReference type="ChEBI" id="CHEBI:30616"/>
        <dbReference type="ChEBI" id="CHEBI:61977"/>
        <dbReference type="ChEBI" id="CHEBI:456216"/>
        <dbReference type="EC" id="2.7.11.1"/>
    </reaction>
</comment>
<keyword evidence="9 22" id="KW-0812">Transmembrane</keyword>
<evidence type="ECO:0000256" key="9">
    <source>
        <dbReference type="ARBA" id="ARBA00022692"/>
    </source>
</evidence>
<keyword evidence="12 21" id="KW-0547">Nucleotide-binding</keyword>
<dbReference type="InterPro" id="IPR008271">
    <property type="entry name" value="Ser/Thr_kinase_AS"/>
</dbReference>
<dbReference type="AlphaFoldDB" id="A0AAV1C4V7"/>
<dbReference type="SMART" id="SM00369">
    <property type="entry name" value="LRR_TYP"/>
    <property type="match status" value="8"/>
</dbReference>
<reference evidence="25" key="1">
    <citation type="submission" date="2023-03" db="EMBL/GenBank/DDBJ databases">
        <authorList>
            <person name="Julca I."/>
        </authorList>
    </citation>
    <scope>NUCLEOTIDE SEQUENCE</scope>
</reference>
<evidence type="ECO:0000256" key="4">
    <source>
        <dbReference type="ARBA" id="ARBA00022475"/>
    </source>
</evidence>
<keyword evidence="17" id="KW-0675">Receptor</keyword>
<keyword evidence="8" id="KW-0808">Transferase</keyword>
<evidence type="ECO:0000256" key="23">
    <source>
        <dbReference type="SAM" id="SignalP"/>
    </source>
</evidence>
<keyword evidence="13" id="KW-0418">Kinase</keyword>
<dbReference type="InterPro" id="IPR003591">
    <property type="entry name" value="Leu-rich_rpt_typical-subtyp"/>
</dbReference>
<keyword evidence="5" id="KW-0723">Serine/threonine-protein kinase</keyword>
<dbReference type="Pfam" id="PF13855">
    <property type="entry name" value="LRR_8"/>
    <property type="match status" value="3"/>
</dbReference>
<evidence type="ECO:0000259" key="24">
    <source>
        <dbReference type="PROSITE" id="PS50011"/>
    </source>
</evidence>
<keyword evidence="16 22" id="KW-0472">Membrane</keyword>
<dbReference type="Pfam" id="PF00560">
    <property type="entry name" value="LRR_1"/>
    <property type="match status" value="3"/>
</dbReference>
<proteinExistence type="inferred from homology"/>
<dbReference type="GO" id="GO:0033612">
    <property type="term" value="F:receptor serine/threonine kinase binding"/>
    <property type="evidence" value="ECO:0007669"/>
    <property type="project" value="TreeGrafter"/>
</dbReference>
<evidence type="ECO:0000256" key="11">
    <source>
        <dbReference type="ARBA" id="ARBA00022737"/>
    </source>
</evidence>
<dbReference type="InterPro" id="IPR032675">
    <property type="entry name" value="LRR_dom_sf"/>
</dbReference>
<keyword evidence="6" id="KW-0597">Phosphoprotein</keyword>
<dbReference type="Proteomes" id="UP001161247">
    <property type="component" value="Chromosome 1"/>
</dbReference>
<dbReference type="GO" id="GO:0009791">
    <property type="term" value="P:post-embryonic development"/>
    <property type="evidence" value="ECO:0007669"/>
    <property type="project" value="UniProtKB-ARBA"/>
</dbReference>
<dbReference type="FunFam" id="3.80.10.10:FF:000129">
    <property type="entry name" value="Leucine-rich repeat receptor-like kinase"/>
    <property type="match status" value="1"/>
</dbReference>
<dbReference type="Pfam" id="PF00069">
    <property type="entry name" value="Pkinase"/>
    <property type="match status" value="1"/>
</dbReference>
<comment type="catalytic activity">
    <reaction evidence="20">
        <text>L-seryl-[protein] + ATP = O-phospho-L-seryl-[protein] + ADP + H(+)</text>
        <dbReference type="Rhea" id="RHEA:17989"/>
        <dbReference type="Rhea" id="RHEA-COMP:9863"/>
        <dbReference type="Rhea" id="RHEA-COMP:11604"/>
        <dbReference type="ChEBI" id="CHEBI:15378"/>
        <dbReference type="ChEBI" id="CHEBI:29999"/>
        <dbReference type="ChEBI" id="CHEBI:30616"/>
        <dbReference type="ChEBI" id="CHEBI:83421"/>
        <dbReference type="ChEBI" id="CHEBI:456216"/>
        <dbReference type="EC" id="2.7.11.1"/>
    </reaction>
</comment>
<evidence type="ECO:0000256" key="2">
    <source>
        <dbReference type="ARBA" id="ARBA00008684"/>
    </source>
</evidence>
<dbReference type="Gene3D" id="3.30.200.20">
    <property type="entry name" value="Phosphorylase Kinase, domain 1"/>
    <property type="match status" value="1"/>
</dbReference>
<evidence type="ECO:0000313" key="26">
    <source>
        <dbReference type="Proteomes" id="UP001161247"/>
    </source>
</evidence>
<feature type="domain" description="Protein kinase" evidence="24">
    <location>
        <begin position="818"/>
        <end position="1105"/>
    </location>
</feature>
<accession>A0AAV1C4V7</accession>
<dbReference type="Gene3D" id="3.80.10.10">
    <property type="entry name" value="Ribonuclease Inhibitor"/>
    <property type="match status" value="4"/>
</dbReference>
<evidence type="ECO:0000256" key="8">
    <source>
        <dbReference type="ARBA" id="ARBA00022679"/>
    </source>
</evidence>
<keyword evidence="11" id="KW-0677">Repeat</keyword>
<dbReference type="GO" id="GO:0005524">
    <property type="term" value="F:ATP binding"/>
    <property type="evidence" value="ECO:0007669"/>
    <property type="project" value="UniProtKB-UniRule"/>
</dbReference>
<dbReference type="EMBL" id="OX459118">
    <property type="protein sequence ID" value="CAI9090634.1"/>
    <property type="molecule type" value="Genomic_DNA"/>
</dbReference>
<dbReference type="PANTHER" id="PTHR48056:SF73">
    <property type="entry name" value="LRR RECEPTOR-LIKE SERINE_THREONINE-PROTEIN KINASE EFR"/>
    <property type="match status" value="1"/>
</dbReference>
<dbReference type="SUPFAM" id="SSF52047">
    <property type="entry name" value="RNI-like"/>
    <property type="match status" value="1"/>
</dbReference>
<keyword evidence="14 21" id="KW-0067">ATP-binding</keyword>
<dbReference type="InterPro" id="IPR055414">
    <property type="entry name" value="LRR_R13L4/SHOC2-like"/>
</dbReference>
<evidence type="ECO:0000256" key="1">
    <source>
        <dbReference type="ARBA" id="ARBA00004162"/>
    </source>
</evidence>
<evidence type="ECO:0000256" key="22">
    <source>
        <dbReference type="SAM" id="Phobius"/>
    </source>
</evidence>
<evidence type="ECO:0000256" key="14">
    <source>
        <dbReference type="ARBA" id="ARBA00022840"/>
    </source>
</evidence>
<evidence type="ECO:0000256" key="12">
    <source>
        <dbReference type="ARBA" id="ARBA00022741"/>
    </source>
</evidence>
<dbReference type="FunFam" id="3.80.10.10:FF:000233">
    <property type="entry name" value="Leucine-rich repeat receptor-like protein kinase TDR"/>
    <property type="match status" value="1"/>
</dbReference>
<dbReference type="InterPro" id="IPR000719">
    <property type="entry name" value="Prot_kinase_dom"/>
</dbReference>
<evidence type="ECO:0000256" key="16">
    <source>
        <dbReference type="ARBA" id="ARBA00023136"/>
    </source>
</evidence>
<evidence type="ECO:0000256" key="5">
    <source>
        <dbReference type="ARBA" id="ARBA00022527"/>
    </source>
</evidence>
<evidence type="ECO:0000256" key="15">
    <source>
        <dbReference type="ARBA" id="ARBA00022989"/>
    </source>
</evidence>
<comment type="similarity">
    <text evidence="2">Belongs to the protein kinase superfamily. Ser/Thr protein kinase family.</text>
</comment>
<dbReference type="Gene3D" id="1.10.510.10">
    <property type="entry name" value="Transferase(Phosphotransferase) domain 1"/>
    <property type="match status" value="1"/>
</dbReference>
<evidence type="ECO:0000256" key="19">
    <source>
        <dbReference type="ARBA" id="ARBA00047899"/>
    </source>
</evidence>
<dbReference type="InterPro" id="IPR011009">
    <property type="entry name" value="Kinase-like_dom_sf"/>
</dbReference>
<protein>
    <recommendedName>
        <fullName evidence="3">non-specific serine/threonine protein kinase</fullName>
        <ecNumber evidence="3">2.7.11.1</ecNumber>
    </recommendedName>
</protein>
<dbReference type="GO" id="GO:0004674">
    <property type="term" value="F:protein serine/threonine kinase activity"/>
    <property type="evidence" value="ECO:0007669"/>
    <property type="project" value="UniProtKB-KW"/>
</dbReference>
<keyword evidence="7" id="KW-0433">Leucine-rich repeat</keyword>
<dbReference type="Pfam" id="PF08263">
    <property type="entry name" value="LRRNT_2"/>
    <property type="match status" value="1"/>
</dbReference>
<dbReference type="PANTHER" id="PTHR48056">
    <property type="entry name" value="LRR RECEPTOR-LIKE SERINE/THREONINE-PROTEIN KINASE-RELATED"/>
    <property type="match status" value="1"/>
</dbReference>
<keyword evidence="26" id="KW-1185">Reference proteome</keyword>
<feature type="transmembrane region" description="Helical" evidence="22">
    <location>
        <begin position="761"/>
        <end position="781"/>
    </location>
</feature>
<keyword evidence="15 22" id="KW-1133">Transmembrane helix</keyword>
<dbReference type="InterPro" id="IPR017441">
    <property type="entry name" value="Protein_kinase_ATP_BS"/>
</dbReference>
<evidence type="ECO:0000256" key="13">
    <source>
        <dbReference type="ARBA" id="ARBA00022777"/>
    </source>
</evidence>
<dbReference type="EC" id="2.7.11.1" evidence="3"/>
<dbReference type="Pfam" id="PF23598">
    <property type="entry name" value="LRR_14"/>
    <property type="match status" value="1"/>
</dbReference>
<dbReference type="GO" id="GO:0051707">
    <property type="term" value="P:response to other organism"/>
    <property type="evidence" value="ECO:0007669"/>
    <property type="project" value="UniProtKB-ARBA"/>
</dbReference>
<feature type="signal peptide" evidence="23">
    <location>
        <begin position="1"/>
        <end position="28"/>
    </location>
</feature>
<dbReference type="GO" id="GO:0005886">
    <property type="term" value="C:plasma membrane"/>
    <property type="evidence" value="ECO:0007669"/>
    <property type="project" value="UniProtKB-SubCell"/>
</dbReference>
<dbReference type="InterPro" id="IPR001611">
    <property type="entry name" value="Leu-rich_rpt"/>
</dbReference>
<evidence type="ECO:0000256" key="7">
    <source>
        <dbReference type="ARBA" id="ARBA00022614"/>
    </source>
</evidence>
<dbReference type="PROSITE" id="PS50011">
    <property type="entry name" value="PROTEIN_KINASE_DOM"/>
    <property type="match status" value="1"/>
</dbReference>
<keyword evidence="10 23" id="KW-0732">Signal</keyword>
<evidence type="ECO:0000256" key="20">
    <source>
        <dbReference type="ARBA" id="ARBA00048679"/>
    </source>
</evidence>
<dbReference type="InterPro" id="IPR013210">
    <property type="entry name" value="LRR_N_plant-typ"/>
</dbReference>
<evidence type="ECO:0000256" key="6">
    <source>
        <dbReference type="ARBA" id="ARBA00022553"/>
    </source>
</evidence>
<evidence type="ECO:0000256" key="10">
    <source>
        <dbReference type="ARBA" id="ARBA00022729"/>
    </source>
</evidence>
<evidence type="ECO:0000313" key="25">
    <source>
        <dbReference type="EMBL" id="CAI9090634.1"/>
    </source>
</evidence>
<dbReference type="FunFam" id="3.30.200.20:FF:000661">
    <property type="entry name" value="Serine-threonine protein kinase plant-type"/>
    <property type="match status" value="1"/>
</dbReference>
<sequence>MMSNIVHRRFQPLILILLLLLLLPCSFTVSLSKSRITNITTDQLALLALKSRIIELPSNHVLSKNWTLGSSVCDWIGVTCGSRHRRVTALHLSGMKLTGTIPPQLGNLSFLVSINMTVNNLNGGLPDELSRLRRLKVLDLSYNNLNGNFPPWIGSFKELEFLSFWNNSFTGAIPQSISNMSKLTVFSVWNNKLQGNFPAGLFNMSSLERVDLDDNVFSASSLPDDLCRNLPKIKSLGLGRTGLVGQIPSTISQCLQLRELWLNHNSLRGSIPKEIGNLQGLRALALEKNQLEGVIPKEIGNLSLLQTVDLNNNYNISGAIPEEIGKLSDLQFINLEFNKLTGFIPVHIFNISTITLLSFAGNDLYGNIPVSAGYNLPNLEHIYLEMNSLTGAIPNSISNCSNLQTLELSDNHFTGPVPNSLGDLRLLQRLYIHQNNLISDPSSPILNFISSLSNCIYLELISMGDNPLDGILPDSVGNLSSTLQYMYAHNCRIGGTIPSGIGNLSTLSLLDLNGNQLVGLLPSTMKNMQKLQGLYLGTNKMSISLQLFCACKNLGFLALQGNHIVGDTIPDCLGNITSMRELFLYSNGLNSSIPVSLWNLKDLLKLDLSSNLLTGSLPPEISNLKVAVFIDFSNNYFSGNIPSTITNLENLQNLSLAHNQLQGHIPEAIGNMLALQQLDLSYNFLSGSVPMSMEKLQDLVFFNVSFNNLSGEIPSGGPFANFTAESFISNQALCGATKYHVQPCPDHLNSRVKTSMNLHKFVVILVVLISFASITSLGLIYQKYRNKRKANNVVQEGFSSKIHRRISYYKLLRATDNYSKSNLLGTGSFGSVYKGTLEDGQIVAVKVFNLQLEGSFKSFDTECEVLRNLRHRNLIQVISSCSNPDFKALVLEYMPNGNLDSWLHSNNYFLSAMQRLNILIDVACALQYLHSGNVRPIVHCDLKPSNILLDQEMVAHVSDFGISQLLGQEDSITYTNTLATLCYVAPEYALEGLVSTRCDIYSFGIMMMEVFTRKRPSDGMFGENLTLRNWVQESMPDRLSNVIDIDLLSTFDDHLPEILCCISSIMEVALTCTNVSSRQRSNIDDVLASLNKIRLKLLPYAGGSH</sequence>
<keyword evidence="4" id="KW-1003">Cell membrane</keyword>
<dbReference type="SMART" id="SM00220">
    <property type="entry name" value="S_TKc"/>
    <property type="match status" value="1"/>
</dbReference>
<dbReference type="SUPFAM" id="SSF56112">
    <property type="entry name" value="Protein kinase-like (PK-like)"/>
    <property type="match status" value="1"/>
</dbReference>